<gene>
    <name evidence="1" type="ORF">FHP29_03985</name>
</gene>
<comment type="caution">
    <text evidence="1">The sequence shown here is derived from an EMBL/GenBank/DDBJ whole genome shotgun (WGS) entry which is preliminary data.</text>
</comment>
<dbReference type="EMBL" id="VDMP01000016">
    <property type="protein sequence ID" value="TNM46097.1"/>
    <property type="molecule type" value="Genomic_DNA"/>
</dbReference>
<dbReference type="Proteomes" id="UP000313231">
    <property type="component" value="Unassembled WGS sequence"/>
</dbReference>
<reference evidence="1 2" key="1">
    <citation type="journal article" date="2016" name="Int. J. Syst. Evol. Microbiol.">
        <title>Nocardioides albidus sp. nov., an actinobacterium isolated from garden soil.</title>
        <authorList>
            <person name="Singh H."/>
            <person name="Du J."/>
            <person name="Trinh H."/>
            <person name="Won K."/>
            <person name="Yang J.E."/>
            <person name="Yin C."/>
            <person name="Kook M."/>
            <person name="Yi T.H."/>
        </authorList>
    </citation>
    <scope>NUCLEOTIDE SEQUENCE [LARGE SCALE GENOMIC DNA]</scope>
    <source>
        <strain evidence="1 2">CCTCC AB 2015297</strain>
    </source>
</reference>
<dbReference type="RefSeq" id="WP_139621555.1">
    <property type="nucleotide sequence ID" value="NZ_VDMP01000016.1"/>
</dbReference>
<protein>
    <submittedName>
        <fullName evidence="1">Uncharacterized protein</fullName>
    </submittedName>
</protein>
<organism evidence="1 2">
    <name type="scientific">Nocardioides albidus</name>
    <dbReference type="NCBI Taxonomy" id="1517589"/>
    <lineage>
        <taxon>Bacteria</taxon>
        <taxon>Bacillati</taxon>
        <taxon>Actinomycetota</taxon>
        <taxon>Actinomycetes</taxon>
        <taxon>Propionibacteriales</taxon>
        <taxon>Nocardioidaceae</taxon>
        <taxon>Nocardioides</taxon>
    </lineage>
</organism>
<dbReference type="AlphaFoldDB" id="A0A5C4WCZ4"/>
<keyword evidence="2" id="KW-1185">Reference proteome</keyword>
<evidence type="ECO:0000313" key="2">
    <source>
        <dbReference type="Proteomes" id="UP000313231"/>
    </source>
</evidence>
<dbReference type="OrthoDB" id="2660825at2"/>
<proteinExistence type="predicted"/>
<name>A0A5C4WCZ4_9ACTN</name>
<accession>A0A5C4WCZ4</accession>
<sequence>MGYQTDFVGYLEVTPALNDREITLINRISGSIFIDRPTGALRVADELSEMAEAVRKLESAMPRGWSNWSACSQGCCLSYDGGDKANHMAPWLKHLMATFLVPGATAGGLPGFEELTCDHVLNGMVVGSRRDNRELYSITVRDNEVEVELLWPGVKEWSTYPPLAYQTEIDRFRAWVLDERRRPKVDPYPGAW</sequence>
<evidence type="ECO:0000313" key="1">
    <source>
        <dbReference type="EMBL" id="TNM46097.1"/>
    </source>
</evidence>